<organism evidence="5 8">
    <name type="scientific">Cuniculiplasma divulgatum</name>
    <dbReference type="NCBI Taxonomy" id="1673428"/>
    <lineage>
        <taxon>Archaea</taxon>
        <taxon>Methanobacteriati</taxon>
        <taxon>Thermoplasmatota</taxon>
        <taxon>Thermoplasmata</taxon>
        <taxon>Thermoplasmatales</taxon>
        <taxon>Cuniculiplasmataceae</taxon>
        <taxon>Cuniculiplasma</taxon>
    </lineage>
</organism>
<dbReference type="EMBL" id="LT719092">
    <property type="protein sequence ID" value="SJK85163.1"/>
    <property type="molecule type" value="Genomic_DNA"/>
</dbReference>
<dbReference type="KEGG" id="cdiv:CPM_1363"/>
<dbReference type="OrthoDB" id="18034at2157"/>
<dbReference type="GO" id="GO:0042956">
    <property type="term" value="P:maltodextrin transmembrane transport"/>
    <property type="evidence" value="ECO:0007669"/>
    <property type="project" value="TreeGrafter"/>
</dbReference>
<gene>
    <name evidence="6" type="ORF">CPM_1363</name>
    <name evidence="5" type="ORF">CSP5_1364</name>
</gene>
<dbReference type="Pfam" id="PF13416">
    <property type="entry name" value="SBP_bac_8"/>
    <property type="match status" value="1"/>
</dbReference>
<protein>
    <submittedName>
        <fullName evidence="5">CUT1 family ABC transporter substrate-binding component</fullName>
    </submittedName>
</protein>
<proteinExistence type="inferred from homology"/>
<evidence type="ECO:0000256" key="1">
    <source>
        <dbReference type="ARBA" id="ARBA00008520"/>
    </source>
</evidence>
<dbReference type="PANTHER" id="PTHR30061">
    <property type="entry name" value="MALTOSE-BINDING PERIPLASMIC PROTEIN"/>
    <property type="match status" value="1"/>
</dbReference>
<dbReference type="GO" id="GO:1901982">
    <property type="term" value="F:maltose binding"/>
    <property type="evidence" value="ECO:0007669"/>
    <property type="project" value="TreeGrafter"/>
</dbReference>
<keyword evidence="3" id="KW-0732">Signal</keyword>
<keyword evidence="7" id="KW-1185">Reference proteome</keyword>
<evidence type="ECO:0000313" key="8">
    <source>
        <dbReference type="Proteomes" id="UP000195607"/>
    </source>
</evidence>
<dbReference type="GO" id="GO:0055052">
    <property type="term" value="C:ATP-binding cassette (ABC) transporter complex, substrate-binding subunit-containing"/>
    <property type="evidence" value="ECO:0007669"/>
    <property type="project" value="TreeGrafter"/>
</dbReference>
<keyword evidence="4" id="KW-0812">Transmembrane</keyword>
<evidence type="ECO:0000256" key="3">
    <source>
        <dbReference type="ARBA" id="ARBA00022729"/>
    </source>
</evidence>
<dbReference type="PANTHER" id="PTHR30061:SF50">
    <property type="entry name" value="MALTOSE_MALTODEXTRIN-BINDING PERIPLASMIC PROTEIN"/>
    <property type="match status" value="1"/>
</dbReference>
<dbReference type="EMBL" id="LT671858">
    <property type="protein sequence ID" value="SIM71835.1"/>
    <property type="molecule type" value="Genomic_DNA"/>
</dbReference>
<dbReference type="AlphaFoldDB" id="A0A1N5VI37"/>
<keyword evidence="4" id="KW-1133">Transmembrane helix</keyword>
<evidence type="ECO:0000256" key="2">
    <source>
        <dbReference type="ARBA" id="ARBA00022448"/>
    </source>
</evidence>
<dbReference type="GeneID" id="41588609"/>
<dbReference type="RefSeq" id="WP_021788917.1">
    <property type="nucleotide sequence ID" value="NZ_LT671858.1"/>
</dbReference>
<feature type="transmembrane region" description="Helical" evidence="4">
    <location>
        <begin position="12"/>
        <end position="31"/>
    </location>
</feature>
<dbReference type="Proteomes" id="UP000187822">
    <property type="component" value="Chromosome I"/>
</dbReference>
<evidence type="ECO:0000313" key="6">
    <source>
        <dbReference type="EMBL" id="SJK85163.1"/>
    </source>
</evidence>
<dbReference type="SUPFAM" id="SSF53850">
    <property type="entry name" value="Periplasmic binding protein-like II"/>
    <property type="match status" value="1"/>
</dbReference>
<reference evidence="7" key="2">
    <citation type="submission" date="2016-06" db="EMBL/GenBank/DDBJ databases">
        <authorList>
            <person name="Toshchakov V.S."/>
        </authorList>
    </citation>
    <scope>NUCLEOTIDE SEQUENCE [LARGE SCALE GENOMIC DNA]</scope>
    <source>
        <strain>PM4 (JCM 30641</strain>
        <strain evidence="7">\VKM B-2940)</strain>
    </source>
</reference>
<dbReference type="Proteomes" id="UP000195607">
    <property type="component" value="Chromosome I"/>
</dbReference>
<accession>A0A1N5VI37</accession>
<dbReference type="Gene3D" id="3.40.190.10">
    <property type="entry name" value="Periplasmic binding protein-like II"/>
    <property type="match status" value="1"/>
</dbReference>
<sequence>MQSSKKGSSVKWIAAIVVIIVIVAGLGILFFDKPAKKQTINVMVDSGSMTESYLKAVAQQFEKKNPNVNVQINSVGYSDMTTTALAALQGKTSPPNIFMYYASQAPALAPYLYNLNSSLGQKYLNSANFLSGDLASGSYAPNATGNGYNFIGIPIHTVVGYILVYNKTVFNNATLEKGFYDQYHYNITPSKLGNWTALNAVSSYVSTHTKFNGANNKYALMFPDSASHSIIDTFYNLFYPYGQGQSTTGIPANSSPNYWTYFGFQNGKVVPSFNNSYGIQALTMYKNLTSYEPSVSSQPIGYDQQELFFGTGDYAMGLAWSSFIPTYENSSSLVKNDLGISLLPGGYTGYSPTFLGVNPYSSNITLDLKFLQFASSSSEFSMGIKNYSYVPSTYSGLSSASKLSNFTWLSQINNYSSTIKVDKTYSQVFLKASPLFSTLIPDFNDQVLKYLEGKTTAKLALSTAASEWVKELNNQGITL</sequence>
<dbReference type="GO" id="GO:0015768">
    <property type="term" value="P:maltose transport"/>
    <property type="evidence" value="ECO:0007669"/>
    <property type="project" value="TreeGrafter"/>
</dbReference>
<comment type="similarity">
    <text evidence="1">Belongs to the bacterial solute-binding protein 1 family.</text>
</comment>
<evidence type="ECO:0000313" key="5">
    <source>
        <dbReference type="EMBL" id="SIM71835.1"/>
    </source>
</evidence>
<evidence type="ECO:0000256" key="4">
    <source>
        <dbReference type="SAM" id="Phobius"/>
    </source>
</evidence>
<dbReference type="STRING" id="1673428.CPM_1363"/>
<keyword evidence="4" id="KW-0472">Membrane</keyword>
<reference evidence="6" key="3">
    <citation type="submission" date="2016-06" db="EMBL/GenBank/DDBJ databases">
        <authorList>
            <person name="Olsen C.W."/>
            <person name="Carey S."/>
            <person name="Hinshaw L."/>
            <person name="Karasin A.I."/>
        </authorList>
    </citation>
    <scope>NUCLEOTIDE SEQUENCE [LARGE SCALE GENOMIC DNA]</scope>
    <source>
        <strain evidence="6">PM4</strain>
    </source>
</reference>
<evidence type="ECO:0000313" key="7">
    <source>
        <dbReference type="Proteomes" id="UP000187822"/>
    </source>
</evidence>
<dbReference type="InterPro" id="IPR006059">
    <property type="entry name" value="SBP"/>
</dbReference>
<keyword evidence="2" id="KW-0813">Transport</keyword>
<name>A0A1N5VI37_9ARCH</name>
<reference evidence="5 8" key="1">
    <citation type="submission" date="2016-04" db="EMBL/GenBank/DDBJ databases">
        <authorList>
            <person name="Evans L.H."/>
            <person name="Alamgir A."/>
            <person name="Owens N."/>
            <person name="Weber N.D."/>
            <person name="Virtaneva K."/>
            <person name="Barbian K."/>
            <person name="Babar A."/>
            <person name="Rosenke K."/>
        </authorList>
    </citation>
    <scope>NUCLEOTIDE SEQUENCE [LARGE SCALE GENOMIC DNA]</scope>
    <source>
        <strain evidence="5">S5</strain>
        <strain evidence="8">S5(T) (JCM 30642 \VKM B-2941)</strain>
    </source>
</reference>